<evidence type="ECO:0000313" key="6">
    <source>
        <dbReference type="Proteomes" id="UP001165065"/>
    </source>
</evidence>
<dbReference type="GO" id="GO:0042073">
    <property type="term" value="P:intraciliary transport"/>
    <property type="evidence" value="ECO:0007669"/>
    <property type="project" value="TreeGrafter"/>
</dbReference>
<organism evidence="5 6">
    <name type="scientific">Triparma columacea</name>
    <dbReference type="NCBI Taxonomy" id="722753"/>
    <lineage>
        <taxon>Eukaryota</taxon>
        <taxon>Sar</taxon>
        <taxon>Stramenopiles</taxon>
        <taxon>Ochrophyta</taxon>
        <taxon>Bolidophyceae</taxon>
        <taxon>Parmales</taxon>
        <taxon>Triparmaceae</taxon>
        <taxon>Triparma</taxon>
    </lineage>
</organism>
<dbReference type="GO" id="GO:0005815">
    <property type="term" value="C:microtubule organizing center"/>
    <property type="evidence" value="ECO:0007669"/>
    <property type="project" value="TreeGrafter"/>
</dbReference>
<dbReference type="Pfam" id="PF10498">
    <property type="entry name" value="IFT57"/>
    <property type="match status" value="1"/>
</dbReference>
<dbReference type="Proteomes" id="UP001165065">
    <property type="component" value="Unassembled WGS sequence"/>
</dbReference>
<dbReference type="PANTHER" id="PTHR16011">
    <property type="entry name" value="IFT57/HIPPI"/>
    <property type="match status" value="1"/>
</dbReference>
<dbReference type="PANTHER" id="PTHR16011:SF0">
    <property type="entry name" value="INTRAFLAGELLAR TRANSPORT PROTEIN 57 HOMOLOG"/>
    <property type="match status" value="1"/>
</dbReference>
<sequence>MISCKVDAVEWRQELERVGPRLRVKGFVGDWRSRLLHLGRYVGDVEGMGEGVKGLKVLQTKAREDVDRVKRGEVIINGAFGDLSEEREVYRKAEGIALGMREKEEEERDRLALELSDVVGKLEEVKDKIDVKSDTDTTPIVRMREGLKFIKQENKDLEIEIGVLYNVITKLGGRRAYVNIEDSDDG</sequence>
<keyword evidence="3" id="KW-0969">Cilium</keyword>
<dbReference type="GO" id="GO:0030992">
    <property type="term" value="C:intraciliary transport particle B"/>
    <property type="evidence" value="ECO:0007669"/>
    <property type="project" value="TreeGrafter"/>
</dbReference>
<evidence type="ECO:0000256" key="2">
    <source>
        <dbReference type="ARBA" id="ARBA00009415"/>
    </source>
</evidence>
<name>A0A9W7LA83_9STRA</name>
<keyword evidence="6" id="KW-1185">Reference proteome</keyword>
<dbReference type="GO" id="GO:1905515">
    <property type="term" value="P:non-motile cilium assembly"/>
    <property type="evidence" value="ECO:0007669"/>
    <property type="project" value="TreeGrafter"/>
</dbReference>
<keyword evidence="4" id="KW-0966">Cell projection</keyword>
<dbReference type="AlphaFoldDB" id="A0A9W7LA83"/>
<proteinExistence type="inferred from homology"/>
<evidence type="ECO:0000256" key="4">
    <source>
        <dbReference type="ARBA" id="ARBA00023273"/>
    </source>
</evidence>
<accession>A0A9W7LA83</accession>
<reference evidence="6" key="1">
    <citation type="journal article" date="2023" name="Commun. Biol.">
        <title>Genome analysis of Parmales, the sister group of diatoms, reveals the evolutionary specialization of diatoms from phago-mixotrophs to photoautotrophs.</title>
        <authorList>
            <person name="Ban H."/>
            <person name="Sato S."/>
            <person name="Yoshikawa S."/>
            <person name="Yamada K."/>
            <person name="Nakamura Y."/>
            <person name="Ichinomiya M."/>
            <person name="Sato N."/>
            <person name="Blanc-Mathieu R."/>
            <person name="Endo H."/>
            <person name="Kuwata A."/>
            <person name="Ogata H."/>
        </authorList>
    </citation>
    <scope>NUCLEOTIDE SEQUENCE [LARGE SCALE GENOMIC DNA]</scope>
</reference>
<evidence type="ECO:0000256" key="1">
    <source>
        <dbReference type="ARBA" id="ARBA00004138"/>
    </source>
</evidence>
<gene>
    <name evidence="5" type="ORF">TrCOL_g576</name>
</gene>
<comment type="similarity">
    <text evidence="2">Belongs to the IFT57 family.</text>
</comment>
<dbReference type="GO" id="GO:0005794">
    <property type="term" value="C:Golgi apparatus"/>
    <property type="evidence" value="ECO:0007669"/>
    <property type="project" value="TreeGrafter"/>
</dbReference>
<dbReference type="InterPro" id="IPR019530">
    <property type="entry name" value="Intra-flagellar_transport_57"/>
</dbReference>
<dbReference type="EMBL" id="BRYA01000147">
    <property type="protein sequence ID" value="GMI41321.1"/>
    <property type="molecule type" value="Genomic_DNA"/>
</dbReference>
<dbReference type="GO" id="GO:0005929">
    <property type="term" value="C:cilium"/>
    <property type="evidence" value="ECO:0007669"/>
    <property type="project" value="UniProtKB-SubCell"/>
</dbReference>
<evidence type="ECO:0000256" key="3">
    <source>
        <dbReference type="ARBA" id="ARBA00023069"/>
    </source>
</evidence>
<protein>
    <submittedName>
        <fullName evidence="5">Uncharacterized protein</fullName>
    </submittedName>
</protein>
<comment type="subcellular location">
    <subcellularLocation>
        <location evidence="1">Cell projection</location>
        <location evidence="1">Cilium</location>
    </subcellularLocation>
</comment>
<dbReference type="OrthoDB" id="423881at2759"/>
<evidence type="ECO:0000313" key="5">
    <source>
        <dbReference type="EMBL" id="GMI41321.1"/>
    </source>
</evidence>
<comment type="caution">
    <text evidence="5">The sequence shown here is derived from an EMBL/GenBank/DDBJ whole genome shotgun (WGS) entry which is preliminary data.</text>
</comment>